<evidence type="ECO:0000313" key="9">
    <source>
        <dbReference type="EMBL" id="RGR97702.1"/>
    </source>
</evidence>
<evidence type="ECO:0000256" key="3">
    <source>
        <dbReference type="ARBA" id="ARBA00022475"/>
    </source>
</evidence>
<evidence type="ECO:0000256" key="8">
    <source>
        <dbReference type="SAM" id="Phobius"/>
    </source>
</evidence>
<dbReference type="EMBL" id="QRUU01000019">
    <property type="protein sequence ID" value="RGR97702.1"/>
    <property type="molecule type" value="Genomic_DNA"/>
</dbReference>
<evidence type="ECO:0000256" key="4">
    <source>
        <dbReference type="ARBA" id="ARBA00022692"/>
    </source>
</evidence>
<organism evidence="9 10">
    <name type="scientific">Phocaeicola coprocola</name>
    <dbReference type="NCBI Taxonomy" id="310298"/>
    <lineage>
        <taxon>Bacteria</taxon>
        <taxon>Pseudomonadati</taxon>
        <taxon>Bacteroidota</taxon>
        <taxon>Bacteroidia</taxon>
        <taxon>Bacteroidales</taxon>
        <taxon>Bacteroidaceae</taxon>
        <taxon>Phocaeicola</taxon>
    </lineage>
</organism>
<evidence type="ECO:0000256" key="5">
    <source>
        <dbReference type="ARBA" id="ARBA00022960"/>
    </source>
</evidence>
<gene>
    <name evidence="9" type="primary">mreD</name>
    <name evidence="9" type="ORF">DWY20_06195</name>
</gene>
<evidence type="ECO:0000256" key="6">
    <source>
        <dbReference type="ARBA" id="ARBA00022989"/>
    </source>
</evidence>
<dbReference type="InterPro" id="IPR007227">
    <property type="entry name" value="Cell_shape_determining_MreD"/>
</dbReference>
<keyword evidence="10" id="KW-1185">Reference proteome</keyword>
<name>A0A412GSH6_9BACT</name>
<dbReference type="GeneID" id="79857647"/>
<reference evidence="9 10" key="1">
    <citation type="submission" date="2018-08" db="EMBL/GenBank/DDBJ databases">
        <title>A genome reference for cultivated species of the human gut microbiota.</title>
        <authorList>
            <person name="Zou Y."/>
            <person name="Xue W."/>
            <person name="Luo G."/>
        </authorList>
    </citation>
    <scope>NUCLEOTIDE SEQUENCE [LARGE SCALE GENOMIC DNA]</scope>
    <source>
        <strain evidence="9 10">AF24-2</strain>
    </source>
</reference>
<feature type="transmembrane region" description="Helical" evidence="8">
    <location>
        <begin position="142"/>
        <end position="162"/>
    </location>
</feature>
<sequence>MVLFLHRLGWFVFLVLLQVLVLNHVHILGYATPMLYIYYILILNAETPRKSLLLQAFFIGLCIDIFSNTPGMNAAAATMMAFTRRPLLRMQMLRDVTDDYVPGIRSMGFYPFFRYVLSETVVFIVTLQVIDAFTFFRMSELMWKILTDTLMTIVGIICIDTIRRKK</sequence>
<comment type="caution">
    <text evidence="9">The sequence shown here is derived from an EMBL/GenBank/DDBJ whole genome shotgun (WGS) entry which is preliminary data.</text>
</comment>
<feature type="transmembrane region" description="Helical" evidence="8">
    <location>
        <begin position="12"/>
        <end position="41"/>
    </location>
</feature>
<keyword evidence="6 8" id="KW-1133">Transmembrane helix</keyword>
<feature type="transmembrane region" description="Helical" evidence="8">
    <location>
        <begin position="53"/>
        <end position="82"/>
    </location>
</feature>
<keyword evidence="7 8" id="KW-0472">Membrane</keyword>
<evidence type="ECO:0000256" key="1">
    <source>
        <dbReference type="ARBA" id="ARBA00004651"/>
    </source>
</evidence>
<dbReference type="Proteomes" id="UP000285864">
    <property type="component" value="Unassembled WGS sequence"/>
</dbReference>
<dbReference type="GO" id="GO:0008360">
    <property type="term" value="P:regulation of cell shape"/>
    <property type="evidence" value="ECO:0007669"/>
    <property type="project" value="UniProtKB-KW"/>
</dbReference>
<feature type="transmembrane region" description="Helical" evidence="8">
    <location>
        <begin position="115"/>
        <end position="136"/>
    </location>
</feature>
<dbReference type="NCBIfam" id="TIGR03426">
    <property type="entry name" value="shape_MreD"/>
    <property type="match status" value="1"/>
</dbReference>
<protein>
    <submittedName>
        <fullName evidence="9">Rod shape-determining protein MreD</fullName>
    </submittedName>
</protein>
<keyword evidence="5" id="KW-0133">Cell shape</keyword>
<dbReference type="AlphaFoldDB" id="A0A412GSH6"/>
<proteinExistence type="inferred from homology"/>
<comment type="subcellular location">
    <subcellularLocation>
        <location evidence="1">Cell membrane</location>
        <topology evidence="1">Multi-pass membrane protein</topology>
    </subcellularLocation>
</comment>
<accession>A0A412GSH6</accession>
<evidence type="ECO:0000256" key="7">
    <source>
        <dbReference type="ARBA" id="ARBA00023136"/>
    </source>
</evidence>
<evidence type="ECO:0000313" key="10">
    <source>
        <dbReference type="Proteomes" id="UP000285864"/>
    </source>
</evidence>
<keyword evidence="4 8" id="KW-0812">Transmembrane</keyword>
<comment type="similarity">
    <text evidence="2">Belongs to the MreD family.</text>
</comment>
<keyword evidence="3" id="KW-1003">Cell membrane</keyword>
<evidence type="ECO:0000256" key="2">
    <source>
        <dbReference type="ARBA" id="ARBA00007776"/>
    </source>
</evidence>
<dbReference type="GO" id="GO:0005886">
    <property type="term" value="C:plasma membrane"/>
    <property type="evidence" value="ECO:0007669"/>
    <property type="project" value="UniProtKB-SubCell"/>
</dbReference>
<dbReference type="RefSeq" id="WP_007565282.1">
    <property type="nucleotide sequence ID" value="NZ_CABKNL010000085.1"/>
</dbReference>